<dbReference type="Gene3D" id="3.40.50.1980">
    <property type="entry name" value="Nitrogenase molybdenum iron protein domain"/>
    <property type="match status" value="2"/>
</dbReference>
<sequence length="368" mass="39888">MKFRSFYLMLAMALVLVLGACGNAGDEGDASEGAETDEGAETEENAESEGGTETVTFDNTFQVAPGDGEDDSTEGEEVSETVEVAKNPEKVAIFDLGVASTFQALDVQENIAGLPKGEGETSLSDALSEFESDEYANLGGLKSPDFEEMARMQPDLIMISGRQATENNLTEFERVAPDAEIVYVAADSTTYFEDIAEMTKKIGELYEKEDEADQLVEEMETRIDDVNAKVSELEDNSILYLQTNGERGVSFHGQGGRFSYLYDTFGFSSADEYDEETDSHGSQVNYEFIANADPAIMFVMDRGAVAGGGDATPVDTLINSTTESATAVQNENIFELDPYVWYLNAGGHETAMAQIDEVEAAVDNYTAE</sequence>
<dbReference type="RefSeq" id="WP_097042281.1">
    <property type="nucleotide sequence ID" value="NZ_OBQF01000006.1"/>
</dbReference>
<dbReference type="InterPro" id="IPR002491">
    <property type="entry name" value="ABC_transptr_periplasmic_BD"/>
</dbReference>
<keyword evidence="10" id="KW-1185">Reference proteome</keyword>
<dbReference type="Proteomes" id="UP000219412">
    <property type="component" value="Unassembled WGS sequence"/>
</dbReference>
<dbReference type="Pfam" id="PF01497">
    <property type="entry name" value="Peripla_BP_2"/>
    <property type="match status" value="1"/>
</dbReference>
<proteinExistence type="inferred from homology"/>
<feature type="chain" id="PRO_5039545605" evidence="7">
    <location>
        <begin position="21"/>
        <end position="368"/>
    </location>
</feature>
<evidence type="ECO:0000256" key="6">
    <source>
        <dbReference type="SAM" id="MobiDB-lite"/>
    </source>
</evidence>
<feature type="compositionally biased region" description="Acidic residues" evidence="6">
    <location>
        <begin position="27"/>
        <end position="47"/>
    </location>
</feature>
<protein>
    <submittedName>
        <fullName evidence="9">Iron complex transport system substrate-binding protein</fullName>
    </submittedName>
</protein>
<keyword evidence="4 7" id="KW-0732">Signal</keyword>
<evidence type="ECO:0000256" key="2">
    <source>
        <dbReference type="ARBA" id="ARBA00008814"/>
    </source>
</evidence>
<name>A0A285UUK5_9STAP</name>
<dbReference type="PROSITE" id="PS51257">
    <property type="entry name" value="PROKAR_LIPOPROTEIN"/>
    <property type="match status" value="1"/>
</dbReference>
<evidence type="ECO:0000256" key="4">
    <source>
        <dbReference type="ARBA" id="ARBA00022729"/>
    </source>
</evidence>
<comment type="similarity">
    <text evidence="2">Belongs to the bacterial solute-binding protein 8 family.</text>
</comment>
<evidence type="ECO:0000256" key="3">
    <source>
        <dbReference type="ARBA" id="ARBA00022448"/>
    </source>
</evidence>
<feature type="domain" description="Fe/B12 periplasmic-binding" evidence="8">
    <location>
        <begin position="90"/>
        <end position="366"/>
    </location>
</feature>
<evidence type="ECO:0000313" key="10">
    <source>
        <dbReference type="Proteomes" id="UP000219412"/>
    </source>
</evidence>
<dbReference type="InterPro" id="IPR051313">
    <property type="entry name" value="Bact_iron-sidero_bind"/>
</dbReference>
<reference evidence="10" key="1">
    <citation type="submission" date="2017-08" db="EMBL/GenBank/DDBJ databases">
        <authorList>
            <person name="Varghese N."/>
            <person name="Submissions S."/>
        </authorList>
    </citation>
    <scope>NUCLEOTIDE SEQUENCE [LARGE SCALE GENOMIC DNA]</scope>
    <source>
        <strain evidence="10">DSM 23173</strain>
    </source>
</reference>
<feature type="region of interest" description="Disordered" evidence="6">
    <location>
        <begin position="27"/>
        <end position="53"/>
    </location>
</feature>
<dbReference type="PROSITE" id="PS50983">
    <property type="entry name" value="FE_B12_PBP"/>
    <property type="match status" value="1"/>
</dbReference>
<evidence type="ECO:0000259" key="8">
    <source>
        <dbReference type="PROSITE" id="PS50983"/>
    </source>
</evidence>
<dbReference type="GO" id="GO:1901678">
    <property type="term" value="P:iron coordination entity transport"/>
    <property type="evidence" value="ECO:0007669"/>
    <property type="project" value="UniProtKB-ARBA"/>
</dbReference>
<feature type="compositionally biased region" description="Acidic residues" evidence="6">
    <location>
        <begin position="67"/>
        <end position="80"/>
    </location>
</feature>
<accession>A0A285UUK5</accession>
<keyword evidence="5" id="KW-0175">Coiled coil</keyword>
<evidence type="ECO:0000256" key="7">
    <source>
        <dbReference type="SAM" id="SignalP"/>
    </source>
</evidence>
<dbReference type="SUPFAM" id="SSF53807">
    <property type="entry name" value="Helical backbone' metal receptor"/>
    <property type="match status" value="1"/>
</dbReference>
<evidence type="ECO:0000313" key="9">
    <source>
        <dbReference type="EMBL" id="SOC44396.1"/>
    </source>
</evidence>
<dbReference type="OrthoDB" id="63946at2"/>
<gene>
    <name evidence="9" type="ORF">SAMN05878391_2323</name>
</gene>
<feature type="signal peptide" evidence="7">
    <location>
        <begin position="1"/>
        <end position="20"/>
    </location>
</feature>
<dbReference type="PANTHER" id="PTHR30532:SF28">
    <property type="entry name" value="PETROBACTIN-BINDING PROTEIN YCLQ"/>
    <property type="match status" value="1"/>
</dbReference>
<dbReference type="EMBL" id="OBQF01000006">
    <property type="protein sequence ID" value="SOC44396.1"/>
    <property type="molecule type" value="Genomic_DNA"/>
</dbReference>
<dbReference type="GO" id="GO:0030288">
    <property type="term" value="C:outer membrane-bounded periplasmic space"/>
    <property type="evidence" value="ECO:0007669"/>
    <property type="project" value="TreeGrafter"/>
</dbReference>
<feature type="coiled-coil region" evidence="5">
    <location>
        <begin position="209"/>
        <end position="236"/>
    </location>
</feature>
<dbReference type="AlphaFoldDB" id="A0A285UUK5"/>
<keyword evidence="3" id="KW-0813">Transport</keyword>
<organism evidence="9 10">
    <name type="scientific">Salinicoccus kekensis</name>
    <dbReference type="NCBI Taxonomy" id="714307"/>
    <lineage>
        <taxon>Bacteria</taxon>
        <taxon>Bacillati</taxon>
        <taxon>Bacillota</taxon>
        <taxon>Bacilli</taxon>
        <taxon>Bacillales</taxon>
        <taxon>Staphylococcaceae</taxon>
        <taxon>Salinicoccus</taxon>
    </lineage>
</organism>
<feature type="region of interest" description="Disordered" evidence="6">
    <location>
        <begin position="63"/>
        <end position="82"/>
    </location>
</feature>
<evidence type="ECO:0000256" key="1">
    <source>
        <dbReference type="ARBA" id="ARBA00004196"/>
    </source>
</evidence>
<evidence type="ECO:0000256" key="5">
    <source>
        <dbReference type="SAM" id="Coils"/>
    </source>
</evidence>
<dbReference type="PANTHER" id="PTHR30532">
    <property type="entry name" value="IRON III DICITRATE-BINDING PERIPLASMIC PROTEIN"/>
    <property type="match status" value="1"/>
</dbReference>
<comment type="subcellular location">
    <subcellularLocation>
        <location evidence="1">Cell envelope</location>
    </subcellularLocation>
</comment>